<evidence type="ECO:0000313" key="1">
    <source>
        <dbReference type="EMBL" id="MCL1628183.1"/>
    </source>
</evidence>
<dbReference type="EMBL" id="JALZWP010000004">
    <property type="protein sequence ID" value="MCL1628183.1"/>
    <property type="molecule type" value="Genomic_DNA"/>
</dbReference>
<reference evidence="1 2" key="1">
    <citation type="submission" date="2022-05" db="EMBL/GenBank/DDBJ databases">
        <title>Seasonal and diel survey of microbial diversity of the Tyrrhenian coast.</title>
        <authorList>
            <person name="Gattoni G."/>
            <person name="Corral P."/>
        </authorList>
    </citation>
    <scope>NUCLEOTIDE SEQUENCE [LARGE SCALE GENOMIC DNA]</scope>
    <source>
        <strain evidence="1 2">V10</strain>
    </source>
</reference>
<evidence type="ECO:0000313" key="2">
    <source>
        <dbReference type="Proteomes" id="UP001202550"/>
    </source>
</evidence>
<accession>A0ABT0M0K5</accession>
<comment type="caution">
    <text evidence="1">The sequence shown here is derived from an EMBL/GenBank/DDBJ whole genome shotgun (WGS) entry which is preliminary data.</text>
</comment>
<protein>
    <submittedName>
        <fullName evidence="1">Uncharacterized protein</fullName>
    </submittedName>
</protein>
<sequence length="104" mass="11211">MLPVQGADVEAVTIARNADGSFHIAVTVSSDETGWDKYADKWEVLGPDGTVLGTRILHHPHVHEQPFTRSLPALGLPPQITTIRVRAHDSVEGFVGAEQVVPVP</sequence>
<gene>
    <name evidence="1" type="ORF">M3N55_05515</name>
</gene>
<organism evidence="1 2">
    <name type="scientific">Roseinatronobacter domitianus</name>
    <dbReference type="NCBI Taxonomy" id="2940293"/>
    <lineage>
        <taxon>Bacteria</taxon>
        <taxon>Pseudomonadati</taxon>
        <taxon>Pseudomonadota</taxon>
        <taxon>Alphaproteobacteria</taxon>
        <taxon>Rhodobacterales</taxon>
        <taxon>Paracoccaceae</taxon>
        <taxon>Roseinatronobacter</taxon>
    </lineage>
</organism>
<keyword evidence="2" id="KW-1185">Reference proteome</keyword>
<proteinExistence type="predicted"/>
<name>A0ABT0M0K5_9RHOB</name>
<dbReference type="RefSeq" id="WP_249057212.1">
    <property type="nucleotide sequence ID" value="NZ_JALZWP010000004.1"/>
</dbReference>
<dbReference type="Proteomes" id="UP001202550">
    <property type="component" value="Unassembled WGS sequence"/>
</dbReference>